<dbReference type="Gene3D" id="3.80.10.10">
    <property type="entry name" value="Ribonuclease Inhibitor"/>
    <property type="match status" value="1"/>
</dbReference>
<accession>A0A369K9B7</accession>
<gene>
    <name evidence="1" type="ORF">Hypma_007271</name>
</gene>
<dbReference type="InParanoid" id="A0A369K9B7"/>
<dbReference type="Proteomes" id="UP000076154">
    <property type="component" value="Unassembled WGS sequence"/>
</dbReference>
<reference evidence="1" key="1">
    <citation type="submission" date="2018-04" db="EMBL/GenBank/DDBJ databases">
        <title>Whole genome sequencing of Hypsizygus marmoreus.</title>
        <authorList>
            <person name="Choi I.-G."/>
            <person name="Min B."/>
            <person name="Kim J.-G."/>
            <person name="Kim S."/>
            <person name="Oh Y.-L."/>
            <person name="Kong W.-S."/>
            <person name="Park H."/>
            <person name="Jeong J."/>
            <person name="Song E.-S."/>
        </authorList>
    </citation>
    <scope>NUCLEOTIDE SEQUENCE [LARGE SCALE GENOMIC DNA]</scope>
    <source>
        <strain evidence="1">51987-8</strain>
    </source>
</reference>
<name>A0A369K9B7_HYPMA</name>
<dbReference type="EMBL" id="LUEZ02000005">
    <property type="protein sequence ID" value="RDB30518.1"/>
    <property type="molecule type" value="Genomic_DNA"/>
</dbReference>
<sequence>MPASSMNAKNLGMKLPIQENGILPPAVYHQSSDEIDPVLRHVASDSSLVPSVEAKIYCLPAEILGKIMLDCEPVHNISWSGGSEPIKLGRVCRWWRDVSLSIPALWSTFYLGGHGFDLCFDLNTILIIQEQIAQCLRLHLTRSRDALLSLDIRIVEDPFCHGGLKNILGQFAQHSHRLRILRIYALDGGLFWLEPIAESLPSLESLFVDEDTFCLPEIAVAPKLRTVEIFEFDNITVTRRFPWAQITTLKLRGWAGCLPELLRFCPQLQDISMILDRGWGRFDQENPRVILSHCSRFEMTWGEGRQEYGDRYHSDDDEACRNFFDSFSLPTAQNIDFRDQQICPRLLPLRHMAPFLERAGTLKELALDRIILDRCDPVTGESPLAIILMCVPRLVVLRISAPHCSSIRHDESGLEGASGLNIGSRANEGPKDPLQLHHTLLDVLLQGLHPQLDGQHLVPRLQHLEVSGVDISVWRLRWKDMWSAVCSRRRGHAFVEGEEMPGLRRLSISIAASPEARRFQSRMGDFSKEDIDIIVRIDDPWPGRLESAVSGESDDDIFEFEDYVREEAELK</sequence>
<keyword evidence="2" id="KW-1185">Reference proteome</keyword>
<proteinExistence type="predicted"/>
<evidence type="ECO:0000313" key="1">
    <source>
        <dbReference type="EMBL" id="RDB30518.1"/>
    </source>
</evidence>
<dbReference type="STRING" id="39966.A0A369K9B7"/>
<dbReference type="AlphaFoldDB" id="A0A369K9B7"/>
<evidence type="ECO:0000313" key="2">
    <source>
        <dbReference type="Proteomes" id="UP000076154"/>
    </source>
</evidence>
<organism evidence="1 2">
    <name type="scientific">Hypsizygus marmoreus</name>
    <name type="common">White beech mushroom</name>
    <name type="synonym">Agaricus marmoreus</name>
    <dbReference type="NCBI Taxonomy" id="39966"/>
    <lineage>
        <taxon>Eukaryota</taxon>
        <taxon>Fungi</taxon>
        <taxon>Dikarya</taxon>
        <taxon>Basidiomycota</taxon>
        <taxon>Agaricomycotina</taxon>
        <taxon>Agaricomycetes</taxon>
        <taxon>Agaricomycetidae</taxon>
        <taxon>Agaricales</taxon>
        <taxon>Tricholomatineae</taxon>
        <taxon>Lyophyllaceae</taxon>
        <taxon>Hypsizygus</taxon>
    </lineage>
</organism>
<dbReference type="InterPro" id="IPR032675">
    <property type="entry name" value="LRR_dom_sf"/>
</dbReference>
<protein>
    <submittedName>
        <fullName evidence="1">Uncharacterized protein</fullName>
    </submittedName>
</protein>
<dbReference type="OrthoDB" id="3365698at2759"/>
<comment type="caution">
    <text evidence="1">The sequence shown here is derived from an EMBL/GenBank/DDBJ whole genome shotgun (WGS) entry which is preliminary data.</text>
</comment>